<dbReference type="PANTHER" id="PTHR11552">
    <property type="entry name" value="GLUCOSE-METHANOL-CHOLINE GMC OXIDOREDUCTASE"/>
    <property type="match status" value="1"/>
</dbReference>
<evidence type="ECO:0000256" key="5">
    <source>
        <dbReference type="PIRSR" id="PIRSR000137-2"/>
    </source>
</evidence>
<dbReference type="InterPro" id="IPR036188">
    <property type="entry name" value="FAD/NAD-bd_sf"/>
</dbReference>
<dbReference type="Pfam" id="PF00732">
    <property type="entry name" value="GMC_oxred_N"/>
    <property type="match status" value="1"/>
</dbReference>
<dbReference type="Gene3D" id="3.30.560.10">
    <property type="entry name" value="Glucose Oxidase, domain 3"/>
    <property type="match status" value="1"/>
</dbReference>
<dbReference type="InterPro" id="IPR012132">
    <property type="entry name" value="GMC_OxRdtase"/>
</dbReference>
<dbReference type="GO" id="GO:0050660">
    <property type="term" value="F:flavin adenine dinucleotide binding"/>
    <property type="evidence" value="ECO:0007669"/>
    <property type="project" value="InterPro"/>
</dbReference>
<dbReference type="WBParaSite" id="jg13975">
    <property type="protein sequence ID" value="jg13975"/>
    <property type="gene ID" value="jg13975"/>
</dbReference>
<dbReference type="PANTHER" id="PTHR11552:SF147">
    <property type="entry name" value="CHOLINE DEHYDROGENASE, MITOCHONDRIAL"/>
    <property type="match status" value="1"/>
</dbReference>
<organism evidence="9 10">
    <name type="scientific">Ditylenchus dipsaci</name>
    <dbReference type="NCBI Taxonomy" id="166011"/>
    <lineage>
        <taxon>Eukaryota</taxon>
        <taxon>Metazoa</taxon>
        <taxon>Ecdysozoa</taxon>
        <taxon>Nematoda</taxon>
        <taxon>Chromadorea</taxon>
        <taxon>Rhabditida</taxon>
        <taxon>Tylenchina</taxon>
        <taxon>Tylenchomorpha</taxon>
        <taxon>Sphaerularioidea</taxon>
        <taxon>Anguinidae</taxon>
        <taxon>Anguininae</taxon>
        <taxon>Ditylenchus</taxon>
    </lineage>
</organism>
<dbReference type="Gene3D" id="3.50.50.60">
    <property type="entry name" value="FAD/NAD(P)-binding domain"/>
    <property type="match status" value="1"/>
</dbReference>
<keyword evidence="4 5" id="KW-0274">FAD</keyword>
<evidence type="ECO:0000256" key="2">
    <source>
        <dbReference type="ARBA" id="ARBA00010790"/>
    </source>
</evidence>
<evidence type="ECO:0000259" key="8">
    <source>
        <dbReference type="PROSITE" id="PS00624"/>
    </source>
</evidence>
<dbReference type="PIRSF" id="PIRSF000137">
    <property type="entry name" value="Alcohol_oxidase"/>
    <property type="match status" value="1"/>
</dbReference>
<evidence type="ECO:0000256" key="1">
    <source>
        <dbReference type="ARBA" id="ARBA00001974"/>
    </source>
</evidence>
<feature type="binding site" evidence="5">
    <location>
        <begin position="134"/>
        <end position="137"/>
    </location>
    <ligand>
        <name>FAD</name>
        <dbReference type="ChEBI" id="CHEBI:57692"/>
    </ligand>
</feature>
<reference evidence="10" key="1">
    <citation type="submission" date="2022-11" db="UniProtKB">
        <authorList>
            <consortium name="WormBaseParasite"/>
        </authorList>
    </citation>
    <scope>IDENTIFICATION</scope>
</reference>
<evidence type="ECO:0000259" key="7">
    <source>
        <dbReference type="PROSITE" id="PS00623"/>
    </source>
</evidence>
<accession>A0A915CYD0</accession>
<keyword evidence="3 6" id="KW-0285">Flavoprotein</keyword>
<evidence type="ECO:0000313" key="9">
    <source>
        <dbReference type="Proteomes" id="UP000887574"/>
    </source>
</evidence>
<evidence type="ECO:0000256" key="3">
    <source>
        <dbReference type="ARBA" id="ARBA00022630"/>
    </source>
</evidence>
<dbReference type="InterPro" id="IPR000172">
    <property type="entry name" value="GMC_OxRdtase_N"/>
</dbReference>
<evidence type="ECO:0000256" key="6">
    <source>
        <dbReference type="RuleBase" id="RU003968"/>
    </source>
</evidence>
<feature type="domain" description="Glucose-methanol-choline oxidoreductase N-terminal" evidence="7">
    <location>
        <begin position="124"/>
        <end position="147"/>
    </location>
</feature>
<dbReference type="InterPro" id="IPR007867">
    <property type="entry name" value="GMC_OxRtase_C"/>
</dbReference>
<comment type="cofactor">
    <cofactor evidence="1 5">
        <name>FAD</name>
        <dbReference type="ChEBI" id="CHEBI:57692"/>
    </cofactor>
</comment>
<dbReference type="Pfam" id="PF05199">
    <property type="entry name" value="GMC_oxred_C"/>
    <property type="match status" value="1"/>
</dbReference>
<feature type="domain" description="Glucose-methanol-choline oxidoreductase N-terminal" evidence="8">
    <location>
        <begin position="297"/>
        <end position="311"/>
    </location>
</feature>
<comment type="similarity">
    <text evidence="2 6">Belongs to the GMC oxidoreductase family.</text>
</comment>
<proteinExistence type="inferred from homology"/>
<feature type="binding site" evidence="5">
    <location>
        <position position="126"/>
    </location>
    <ligand>
        <name>FAD</name>
        <dbReference type="ChEBI" id="CHEBI:57692"/>
    </ligand>
</feature>
<dbReference type="PROSITE" id="PS00623">
    <property type="entry name" value="GMC_OXRED_1"/>
    <property type="match status" value="1"/>
</dbReference>
<dbReference type="SUPFAM" id="SSF54373">
    <property type="entry name" value="FAD-linked reductases, C-terminal domain"/>
    <property type="match status" value="2"/>
</dbReference>
<dbReference type="SUPFAM" id="SSF51905">
    <property type="entry name" value="FAD/NAD(P)-binding domain"/>
    <property type="match status" value="1"/>
</dbReference>
<dbReference type="AlphaFoldDB" id="A0A915CYD0"/>
<sequence length="581" mass="64640">MSRCNFLLCRSIGTRKNNFARYSSSWQTSEAHGHFHRDLPVGVKPTHIIVGAGSAGCVLANRLTENPNNRVLLLEAGPKDGWHKWKIHMPAALMYNLCNDTYNWFYHTVAQRNMNDRVIYCPRGRVWGGSSSLNAMVYVRGHPYDYDRWEQEGAHGWSFKNCLPYFKKAQTHGLSSGPEDPYRGCNGPLHVMQGKGENPLHKAFLKAGEEIGVGYTEDMNGFRQEGFGPMDMTIKNGARSSSSTAYLKNILDRPNLYTSEGITCTKVLFHKNRAIGVEYIPKPEKIFCEDSVILCGGAINSPQLLMVSGIGPAKHLESHQIEVIQDMPGVGSNLQDHLEIYVQQKCTKPVTLYNQSSWRFPHNMIRTGVQWFISQSGLAASSHLETGGFIRSNDTVKHPDIQYHFLPSSVHHDGRVAATCHAFQVHAGQCVLSLWVLSDYKIKILVRLHRVPKGNKSCTRSVRQKAFDEFRGEELAPGKDCTSDDQLDEFVRAKSASAYHPSCTCKMGPASDPMSVIDPKTMNVYGFEGLKVVDASVMPSIISGNLNAPTIMLAEKAADIIAGNESLAPESPPIWTPKFQK</sequence>
<evidence type="ECO:0000313" key="10">
    <source>
        <dbReference type="WBParaSite" id="jg13975"/>
    </source>
</evidence>
<dbReference type="Proteomes" id="UP000887574">
    <property type="component" value="Unplaced"/>
</dbReference>
<evidence type="ECO:0000256" key="4">
    <source>
        <dbReference type="ARBA" id="ARBA00022827"/>
    </source>
</evidence>
<dbReference type="PROSITE" id="PS00624">
    <property type="entry name" value="GMC_OXRED_2"/>
    <property type="match status" value="1"/>
</dbReference>
<dbReference type="GO" id="GO:0016614">
    <property type="term" value="F:oxidoreductase activity, acting on CH-OH group of donors"/>
    <property type="evidence" value="ECO:0007669"/>
    <property type="project" value="InterPro"/>
</dbReference>
<keyword evidence="9" id="KW-1185">Reference proteome</keyword>
<protein>
    <submittedName>
        <fullName evidence="10">Glucose-methanol-choline oxidoreductase N-terminal domain-containing protein</fullName>
    </submittedName>
</protein>
<name>A0A915CYD0_9BILA</name>